<dbReference type="Pfam" id="PF08327">
    <property type="entry name" value="AHSA1"/>
    <property type="match status" value="1"/>
</dbReference>
<feature type="domain" description="G-protein coupled receptors family 1 profile" evidence="14">
    <location>
        <begin position="687"/>
        <end position="1246"/>
    </location>
</feature>
<dbReference type="GO" id="GO:0051087">
    <property type="term" value="F:protein-folding chaperone binding"/>
    <property type="evidence" value="ECO:0007669"/>
    <property type="project" value="InterPro"/>
</dbReference>
<feature type="compositionally biased region" description="Acidic residues" evidence="12">
    <location>
        <begin position="560"/>
        <end position="620"/>
    </location>
</feature>
<dbReference type="GO" id="GO:0001671">
    <property type="term" value="F:ATPase activator activity"/>
    <property type="evidence" value="ECO:0007669"/>
    <property type="project" value="InterPro"/>
</dbReference>
<organism evidence="15 16">
    <name type="scientific">Cyphomyrmex costatus</name>
    <dbReference type="NCBI Taxonomy" id="456900"/>
    <lineage>
        <taxon>Eukaryota</taxon>
        <taxon>Metazoa</taxon>
        <taxon>Ecdysozoa</taxon>
        <taxon>Arthropoda</taxon>
        <taxon>Hexapoda</taxon>
        <taxon>Insecta</taxon>
        <taxon>Pterygota</taxon>
        <taxon>Neoptera</taxon>
        <taxon>Endopterygota</taxon>
        <taxon>Hymenoptera</taxon>
        <taxon>Apocrita</taxon>
        <taxon>Aculeata</taxon>
        <taxon>Formicoidea</taxon>
        <taxon>Formicidae</taxon>
        <taxon>Myrmicinae</taxon>
        <taxon>Cyphomyrmex</taxon>
    </lineage>
</organism>
<feature type="region of interest" description="Disordered" evidence="12">
    <location>
        <begin position="1163"/>
        <end position="1184"/>
    </location>
</feature>
<dbReference type="PRINTS" id="PR00237">
    <property type="entry name" value="GPCRRHODOPSN"/>
</dbReference>
<dbReference type="GO" id="GO:0016907">
    <property type="term" value="F:G protein-coupled acetylcholine receptor activity"/>
    <property type="evidence" value="ECO:0007669"/>
    <property type="project" value="InterPro"/>
</dbReference>
<dbReference type="CDD" id="cd15301">
    <property type="entry name" value="7tmA_mAChR_DM1-like"/>
    <property type="match status" value="1"/>
</dbReference>
<dbReference type="Proteomes" id="UP000078542">
    <property type="component" value="Unassembled WGS sequence"/>
</dbReference>
<evidence type="ECO:0000256" key="13">
    <source>
        <dbReference type="SAM" id="Phobius"/>
    </source>
</evidence>
<accession>A0A151IK00</accession>
<evidence type="ECO:0000256" key="11">
    <source>
        <dbReference type="RuleBase" id="RU000688"/>
    </source>
</evidence>
<keyword evidence="9 11" id="KW-0675">Receptor</keyword>
<dbReference type="PRINTS" id="PR00243">
    <property type="entry name" value="MUSCARINICR"/>
</dbReference>
<comment type="similarity">
    <text evidence="3 11">Belongs to the G-protein coupled receptor 1 family.</text>
</comment>
<dbReference type="Gene3D" id="1.20.1070.10">
    <property type="entry name" value="Rhodopsin 7-helix transmembrane proteins"/>
    <property type="match status" value="2"/>
</dbReference>
<keyword evidence="6 13" id="KW-1133">Transmembrane helix</keyword>
<protein>
    <submittedName>
        <fullName evidence="15">Muscarinic acetylcholine receptor DM1</fullName>
    </submittedName>
</protein>
<keyword evidence="16" id="KW-1185">Reference proteome</keyword>
<dbReference type="InterPro" id="IPR036338">
    <property type="entry name" value="Aha1"/>
</dbReference>
<dbReference type="Gene3D" id="3.30.530.20">
    <property type="match status" value="1"/>
</dbReference>
<evidence type="ECO:0000259" key="14">
    <source>
        <dbReference type="PROSITE" id="PS50262"/>
    </source>
</evidence>
<evidence type="ECO:0000313" key="16">
    <source>
        <dbReference type="Proteomes" id="UP000078542"/>
    </source>
</evidence>
<feature type="transmembrane region" description="Helical" evidence="13">
    <location>
        <begin position="671"/>
        <end position="695"/>
    </location>
</feature>
<feature type="transmembrane region" description="Helical" evidence="13">
    <location>
        <begin position="745"/>
        <end position="766"/>
    </location>
</feature>
<dbReference type="GO" id="GO:0005886">
    <property type="term" value="C:plasma membrane"/>
    <property type="evidence" value="ECO:0007669"/>
    <property type="project" value="UniProtKB-SubCell"/>
</dbReference>
<dbReference type="SUPFAM" id="SSF55961">
    <property type="entry name" value="Bet v1-like"/>
    <property type="match status" value="1"/>
</dbReference>
<feature type="transmembrane region" description="Helical" evidence="13">
    <location>
        <begin position="1189"/>
        <end position="1210"/>
    </location>
</feature>
<dbReference type="InterPro" id="IPR015310">
    <property type="entry name" value="AHSA1-like_N"/>
</dbReference>
<reference evidence="15 16" key="1">
    <citation type="submission" date="2016-03" db="EMBL/GenBank/DDBJ databases">
        <title>Cyphomyrmex costatus WGS genome.</title>
        <authorList>
            <person name="Nygaard S."/>
            <person name="Hu H."/>
            <person name="Boomsma J."/>
            <person name="Zhang G."/>
        </authorList>
    </citation>
    <scope>NUCLEOTIDE SEQUENCE [LARGE SCALE GENOMIC DNA]</scope>
    <source>
        <strain evidence="15">MS0001</strain>
        <tissue evidence="15">Whole body</tissue>
    </source>
</reference>
<evidence type="ECO:0000313" key="15">
    <source>
        <dbReference type="EMBL" id="KYN03953.1"/>
    </source>
</evidence>
<feature type="transmembrane region" description="Helical" evidence="13">
    <location>
        <begin position="787"/>
        <end position="812"/>
    </location>
</feature>
<feature type="region of interest" description="Disordered" evidence="12">
    <location>
        <begin position="952"/>
        <end position="975"/>
    </location>
</feature>
<feature type="transmembrane region" description="Helical" evidence="13">
    <location>
        <begin position="707"/>
        <end position="733"/>
    </location>
</feature>
<feature type="transmembrane region" description="Helical" evidence="13">
    <location>
        <begin position="832"/>
        <end position="855"/>
    </location>
</feature>
<comment type="similarity">
    <text evidence="2">Belongs to the AHA1 family.</text>
</comment>
<evidence type="ECO:0000256" key="2">
    <source>
        <dbReference type="ARBA" id="ARBA00006817"/>
    </source>
</evidence>
<feature type="transmembrane region" description="Helical" evidence="13">
    <location>
        <begin position="1230"/>
        <end position="1253"/>
    </location>
</feature>
<dbReference type="Pfam" id="PF00001">
    <property type="entry name" value="7tm_1"/>
    <property type="match status" value="2"/>
</dbReference>
<evidence type="ECO:0000256" key="8">
    <source>
        <dbReference type="ARBA" id="ARBA00023136"/>
    </source>
</evidence>
<dbReference type="GO" id="GO:0007187">
    <property type="term" value="P:G protein-coupled receptor signaling pathway, coupled to cyclic nucleotide second messenger"/>
    <property type="evidence" value="ECO:0007669"/>
    <property type="project" value="TreeGrafter"/>
</dbReference>
<keyword evidence="5 11" id="KW-0812">Transmembrane</keyword>
<dbReference type="GO" id="GO:0030425">
    <property type="term" value="C:dendrite"/>
    <property type="evidence" value="ECO:0007669"/>
    <property type="project" value="TreeGrafter"/>
</dbReference>
<keyword evidence="7 11" id="KW-0297">G-protein coupled receptor</keyword>
<sequence>MAKWGEGDPRWIVEERPDATNVNNWHWTEKNACVWSQEKLKELLINFKIEGEGVSCKVTEMEKCEGEAVANNRKGKLIFFYEWNIVLKWISDETSNKDIEGKINIPNLSEENDISEVDIEITLKDSTDEGEKVKQFLHTKGKDAIREKLKKYVSSLKEEFTKGMILPKKDTDKEKENISNITSGFNIKMQMNAAVTPTNNNKSASKISTTTIKQNVKFQCRADEFYNVLSSIEMVQAFTKNPVKLEPKKNGQFELFGGNIHGEFIEITPTKIIQKWRCKQWPSGHFSDVTIDISEKNDHTEVNLTQSGVPVSKIVMRKCRDFQRGALYEGELGQNNRTDCVQSHAVARALDFCGSIDELSSFSISFGARSAGTRASVSRPERVEAALNHTCNRSRVRQSVSDSLTGPHVAVDRTSVVVVVVGVMTTVSDRCSYSHVPRCRHVSARAPSLTPALRRLPFHPLSPSTHSTRASIARGCRRDIPDLAIQIPSIYSPPHRQASSMPCALNREVIALHTWRNMHPSTPLPQQQFDRLARDIELAAFDEESVAIMTVIDESTTTEAVDEEEEGGEEEEEDEESEEDEDNNDDDDDGHDDDDHDDDHDDDDDDDDEDDDDEEENEKEEVEKGRDRYGSVSEDMNVTSMVEIFGNDSNNVSNGLDCGGEPHQYALWERVTIVVIAVVLSFTTVGGNIMVMISFKIDKQLQTISNYFLFSLAVADFAIGLISMPLFTLYTVLGYWPLGPYVCDTWLALDYLASNASVLNLLIISFDRYFSVTRPLTYRAKRTTVKAAIMIGSAWGISLLLWPPWIYAWPYIEGQRTVPMTSCYIQFIETNHYITFGTAIAAFYVPVMIMTFLYWRIWKETKKRQKDLPNLQAGKQDASKRSNSSDEVIIDMEEGRRQRSESSTADDVSHATHIAVSYIDKHYPQYKSHRPFSWTWLKMWCIAWWHSGRDDEDDDEEIAGPESSHTGAGYEDTLTPLSAETPLPSTVSRCPSISAIQATGIALDKTMLHEYKRSARPVDLRNISNDTVCDASILSRNLYLNVYLKFDENKKKNCSEKFSVIIRNKTVIFEIAIESIDSRSKIHTTRVSLLQFQIYTILIKLPSNGGKFTEGTSIRMIPDDGSGASRLFRLGGGSVSSPSTVTMRRPSQMPDIRIPLNAKNIPKAGKGILSKQPNKKKKKLQEKKADRKAARTLSAILLAFIITWTPYNILVLLKSITACSWYIPQVLWDFVYYLCYINSTVNPMCYALGNAAFRRTYVRILKCKWHSRNRGTGAVDRG</sequence>
<name>A0A151IK00_9HYME</name>
<dbReference type="GO" id="GO:0004993">
    <property type="term" value="F:G protein-coupled serotonin receptor activity"/>
    <property type="evidence" value="ECO:0007669"/>
    <property type="project" value="TreeGrafter"/>
</dbReference>
<evidence type="ECO:0000256" key="6">
    <source>
        <dbReference type="ARBA" id="ARBA00022989"/>
    </source>
</evidence>
<dbReference type="InterPro" id="IPR013538">
    <property type="entry name" value="ASHA1/2-like_C"/>
</dbReference>
<evidence type="ECO:0000256" key="9">
    <source>
        <dbReference type="ARBA" id="ARBA00023170"/>
    </source>
</evidence>
<comment type="subcellular location">
    <subcellularLocation>
        <location evidence="1">Cell membrane</location>
        <topology evidence="1">Multi-pass membrane protein</topology>
    </subcellularLocation>
</comment>
<dbReference type="CDD" id="cd08892">
    <property type="entry name" value="SRPBCC_Aha1"/>
    <property type="match status" value="1"/>
</dbReference>
<dbReference type="SUPFAM" id="SSF103111">
    <property type="entry name" value="Activator of Hsp90 ATPase, Aha1"/>
    <property type="match status" value="1"/>
</dbReference>
<dbReference type="Gene3D" id="3.15.10.20">
    <property type="entry name" value="Activator of Hsp90 ATPase Aha1, N-terminal domain"/>
    <property type="match status" value="1"/>
</dbReference>
<evidence type="ECO:0000256" key="4">
    <source>
        <dbReference type="ARBA" id="ARBA00022475"/>
    </source>
</evidence>
<evidence type="ECO:0000256" key="3">
    <source>
        <dbReference type="ARBA" id="ARBA00010663"/>
    </source>
</evidence>
<keyword evidence="10 11" id="KW-0807">Transducer</keyword>
<dbReference type="SMR" id="A0A151IK00"/>
<dbReference type="PANTHER" id="PTHR24247">
    <property type="entry name" value="5-HYDROXYTRYPTAMINE RECEPTOR"/>
    <property type="match status" value="1"/>
</dbReference>
<dbReference type="InterPro" id="IPR017452">
    <property type="entry name" value="GPCR_Rhodpsn_7TM"/>
</dbReference>
<evidence type="ECO:0000256" key="7">
    <source>
        <dbReference type="ARBA" id="ARBA00023040"/>
    </source>
</evidence>
<dbReference type="SUPFAM" id="SSF81321">
    <property type="entry name" value="Family A G protein-coupled receptor-like"/>
    <property type="match status" value="1"/>
</dbReference>
<evidence type="ECO:0000256" key="12">
    <source>
        <dbReference type="SAM" id="MobiDB-lite"/>
    </source>
</evidence>
<gene>
    <name evidence="15" type="ORF">ALC62_05254</name>
</gene>
<dbReference type="PROSITE" id="PS50262">
    <property type="entry name" value="G_PROTEIN_RECEP_F1_2"/>
    <property type="match status" value="1"/>
</dbReference>
<dbReference type="GO" id="GO:0045202">
    <property type="term" value="C:synapse"/>
    <property type="evidence" value="ECO:0007669"/>
    <property type="project" value="TreeGrafter"/>
</dbReference>
<dbReference type="InterPro" id="IPR000995">
    <property type="entry name" value="Musac_Ach_rcpt"/>
</dbReference>
<dbReference type="InterPro" id="IPR000276">
    <property type="entry name" value="GPCR_Rhodpsn"/>
</dbReference>
<evidence type="ECO:0000256" key="10">
    <source>
        <dbReference type="ARBA" id="ARBA00023224"/>
    </source>
</evidence>
<evidence type="ECO:0000256" key="5">
    <source>
        <dbReference type="ARBA" id="ARBA00022692"/>
    </source>
</evidence>
<dbReference type="AlphaFoldDB" id="A0A151IK00"/>
<evidence type="ECO:0000256" key="1">
    <source>
        <dbReference type="ARBA" id="ARBA00004651"/>
    </source>
</evidence>
<feature type="region of interest" description="Disordered" evidence="12">
    <location>
        <begin position="551"/>
        <end position="633"/>
    </location>
</feature>
<dbReference type="SMART" id="SM01000">
    <property type="entry name" value="Aha1_N"/>
    <property type="match status" value="1"/>
</dbReference>
<dbReference type="PROSITE" id="PS00237">
    <property type="entry name" value="G_PROTEIN_RECEP_F1_1"/>
    <property type="match status" value="1"/>
</dbReference>
<dbReference type="Pfam" id="PF09229">
    <property type="entry name" value="Aha1_N"/>
    <property type="match status" value="1"/>
</dbReference>
<dbReference type="GO" id="GO:0007197">
    <property type="term" value="P:adenylate cyclase-inhibiting G protein-coupled acetylcholine receptor signaling pathway"/>
    <property type="evidence" value="ECO:0007669"/>
    <property type="project" value="TreeGrafter"/>
</dbReference>
<keyword evidence="4" id="KW-1003">Cell membrane</keyword>
<dbReference type="STRING" id="456900.A0A151IK00"/>
<proteinExistence type="inferred from homology"/>
<keyword evidence="8 13" id="KW-0472">Membrane</keyword>
<dbReference type="EMBL" id="KQ977294">
    <property type="protein sequence ID" value="KYN03953.1"/>
    <property type="molecule type" value="Genomic_DNA"/>
</dbReference>
<dbReference type="InterPro" id="IPR023393">
    <property type="entry name" value="START-like_dom_sf"/>
</dbReference>
<feature type="region of interest" description="Disordered" evidence="12">
    <location>
        <begin position="868"/>
        <end position="908"/>
    </location>
</feature>
<dbReference type="PANTHER" id="PTHR24247:SF265">
    <property type="entry name" value="MUSCARINIC ACETYLCHOLINE RECEPTOR DM1"/>
    <property type="match status" value="1"/>
</dbReference>